<dbReference type="Proteomes" id="UP000604730">
    <property type="component" value="Unassembled WGS sequence"/>
</dbReference>
<feature type="transmembrane region" description="Helical" evidence="1">
    <location>
        <begin position="21"/>
        <end position="42"/>
    </location>
</feature>
<evidence type="ECO:0000313" key="2">
    <source>
        <dbReference type="EMBL" id="MBK5897103.1"/>
    </source>
</evidence>
<keyword evidence="3" id="KW-1185">Reference proteome</keyword>
<feature type="transmembrane region" description="Helical" evidence="1">
    <location>
        <begin position="140"/>
        <end position="158"/>
    </location>
</feature>
<feature type="transmembrane region" description="Helical" evidence="1">
    <location>
        <begin position="245"/>
        <end position="269"/>
    </location>
</feature>
<protein>
    <recommendedName>
        <fullName evidence="4">ABC transporter permease</fullName>
    </recommendedName>
</protein>
<organism evidence="2 3">
    <name type="scientific">Catonella massiliensis</name>
    <dbReference type="NCBI Taxonomy" id="2799636"/>
    <lineage>
        <taxon>Bacteria</taxon>
        <taxon>Bacillati</taxon>
        <taxon>Bacillota</taxon>
        <taxon>Clostridia</taxon>
        <taxon>Lachnospirales</taxon>
        <taxon>Lachnospiraceae</taxon>
        <taxon>Catonella</taxon>
    </lineage>
</organism>
<keyword evidence="1" id="KW-0472">Membrane</keyword>
<evidence type="ECO:0000256" key="1">
    <source>
        <dbReference type="SAM" id="Phobius"/>
    </source>
</evidence>
<comment type="caution">
    <text evidence="2">The sequence shown here is derived from an EMBL/GenBank/DDBJ whole genome shotgun (WGS) entry which is preliminary data.</text>
</comment>
<reference evidence="2 3" key="1">
    <citation type="submission" date="2021-01" db="EMBL/GenBank/DDBJ databases">
        <title>Isolation and description of Catonella massiliensis sp. nov., a novel Catonella species, isolated from a stable periodontitis subject.</title>
        <authorList>
            <person name="Antezack A."/>
            <person name="Boxberger M."/>
            <person name="La Scola B."/>
            <person name="Monnet-Corti V."/>
        </authorList>
    </citation>
    <scope>NUCLEOTIDE SEQUENCE [LARGE SCALE GENOMIC DNA]</scope>
    <source>
        <strain evidence="2 3">Marseille-Q4567</strain>
    </source>
</reference>
<dbReference type="EMBL" id="JAEPRJ010000001">
    <property type="protein sequence ID" value="MBK5897103.1"/>
    <property type="molecule type" value="Genomic_DNA"/>
</dbReference>
<feature type="transmembrane region" description="Helical" evidence="1">
    <location>
        <begin position="110"/>
        <end position="128"/>
    </location>
</feature>
<gene>
    <name evidence="2" type="ORF">JJN12_04790</name>
</gene>
<evidence type="ECO:0008006" key="4">
    <source>
        <dbReference type="Google" id="ProtNLM"/>
    </source>
</evidence>
<sequence length="314" mass="35086">MIQLLLIRDSIKSVVKKYNAAIVPIFRFVAAFITFLLINYNLGYNEKFSGISVVVMFSAISAFLPMAVTVFLAGLLMTIHIYSASMFLALIFVLIIAILYFMLVRFAPEYSGLIIAVPVLSFFHMEALTPMAVGLTGNPIAIFAMVPGVFISTLFNVIKEAVKMSAGNTQIEDNLQIYIYVMKSLIENKLMILTIVSSICVYFAAYVCRRLAISHAYILGILAGMIVNLMVMIIGGLIFDVKTDVLWVFLGTMLSGVFAFVVQFFKYLLDYTSVEHLQFDDDDYFYYVTAVPKLSVTSPNLNILKINGNETDKE</sequence>
<keyword evidence="1" id="KW-0812">Transmembrane</keyword>
<feature type="transmembrane region" description="Helical" evidence="1">
    <location>
        <begin position="84"/>
        <end position="104"/>
    </location>
</feature>
<proteinExistence type="predicted"/>
<feature type="transmembrane region" description="Helical" evidence="1">
    <location>
        <begin position="48"/>
        <end position="77"/>
    </location>
</feature>
<feature type="transmembrane region" description="Helical" evidence="1">
    <location>
        <begin position="190"/>
        <end position="209"/>
    </location>
</feature>
<feature type="transmembrane region" description="Helical" evidence="1">
    <location>
        <begin position="216"/>
        <end position="239"/>
    </location>
</feature>
<name>A0ABS1IYY8_9FIRM</name>
<dbReference type="RefSeq" id="WP_208428610.1">
    <property type="nucleotide sequence ID" value="NZ_JAEPRJ010000001.1"/>
</dbReference>
<evidence type="ECO:0000313" key="3">
    <source>
        <dbReference type="Proteomes" id="UP000604730"/>
    </source>
</evidence>
<accession>A0ABS1IYY8</accession>
<keyword evidence="1" id="KW-1133">Transmembrane helix</keyword>